<name>A0AAV2RTM5_MEGNR</name>
<gene>
    <name evidence="3" type="ORF">MNOR_LOCUS28001</name>
</gene>
<sequence length="241" mass="28195">FIQPSLPPYRVDSCFAAVDWSKISYSIRDLFTFVTRFVINMTNNHSIEEKDNGEEEKCKKDNEKEERDKKEEEEEFSWLTKGLLPFIFYFVDLGLDILCSWRLWKRQQLYLFIASTLTIVIPEFAIGVYIARRIYMDNIKNNIKRIPEANNAKGIEEGTNMINAEEIEDLNNIKRIPEANNAKEVEAGYNMINEEEIVDLRIFGFSICSAEEIKDLRIFGFSCCWIFLLVTTPLLILPYIT</sequence>
<dbReference type="EMBL" id="CAXKWB010030238">
    <property type="protein sequence ID" value="CAL4137264.1"/>
    <property type="molecule type" value="Genomic_DNA"/>
</dbReference>
<dbReference type="AlphaFoldDB" id="A0AAV2RTM5"/>
<reference evidence="3 4" key="1">
    <citation type="submission" date="2024-05" db="EMBL/GenBank/DDBJ databases">
        <authorList>
            <person name="Wallberg A."/>
        </authorList>
    </citation>
    <scope>NUCLEOTIDE SEQUENCE [LARGE SCALE GENOMIC DNA]</scope>
</reference>
<evidence type="ECO:0000313" key="3">
    <source>
        <dbReference type="EMBL" id="CAL4137264.1"/>
    </source>
</evidence>
<feature type="non-terminal residue" evidence="3">
    <location>
        <position position="241"/>
    </location>
</feature>
<feature type="transmembrane region" description="Helical" evidence="2">
    <location>
        <begin position="218"/>
        <end position="240"/>
    </location>
</feature>
<dbReference type="Proteomes" id="UP001497623">
    <property type="component" value="Unassembled WGS sequence"/>
</dbReference>
<feature type="non-terminal residue" evidence="3">
    <location>
        <position position="1"/>
    </location>
</feature>
<evidence type="ECO:0000313" key="4">
    <source>
        <dbReference type="Proteomes" id="UP001497623"/>
    </source>
</evidence>
<keyword evidence="2" id="KW-0472">Membrane</keyword>
<evidence type="ECO:0000256" key="2">
    <source>
        <dbReference type="SAM" id="Phobius"/>
    </source>
</evidence>
<feature type="compositionally biased region" description="Basic and acidic residues" evidence="1">
    <location>
        <begin position="50"/>
        <end position="70"/>
    </location>
</feature>
<feature type="transmembrane region" description="Helical" evidence="2">
    <location>
        <begin position="110"/>
        <end position="131"/>
    </location>
</feature>
<keyword evidence="2" id="KW-0812">Transmembrane</keyword>
<evidence type="ECO:0000256" key="1">
    <source>
        <dbReference type="SAM" id="MobiDB-lite"/>
    </source>
</evidence>
<organism evidence="3 4">
    <name type="scientific">Meganyctiphanes norvegica</name>
    <name type="common">Northern krill</name>
    <name type="synonym">Thysanopoda norvegica</name>
    <dbReference type="NCBI Taxonomy" id="48144"/>
    <lineage>
        <taxon>Eukaryota</taxon>
        <taxon>Metazoa</taxon>
        <taxon>Ecdysozoa</taxon>
        <taxon>Arthropoda</taxon>
        <taxon>Crustacea</taxon>
        <taxon>Multicrustacea</taxon>
        <taxon>Malacostraca</taxon>
        <taxon>Eumalacostraca</taxon>
        <taxon>Eucarida</taxon>
        <taxon>Euphausiacea</taxon>
        <taxon>Euphausiidae</taxon>
        <taxon>Meganyctiphanes</taxon>
    </lineage>
</organism>
<comment type="caution">
    <text evidence="3">The sequence shown here is derived from an EMBL/GenBank/DDBJ whole genome shotgun (WGS) entry which is preliminary data.</text>
</comment>
<accession>A0AAV2RTM5</accession>
<keyword evidence="4" id="KW-1185">Reference proteome</keyword>
<protein>
    <submittedName>
        <fullName evidence="3">Uncharacterized protein</fullName>
    </submittedName>
</protein>
<proteinExistence type="predicted"/>
<keyword evidence="2" id="KW-1133">Transmembrane helix</keyword>
<feature type="region of interest" description="Disordered" evidence="1">
    <location>
        <begin position="50"/>
        <end position="71"/>
    </location>
</feature>